<evidence type="ECO:0000259" key="4">
    <source>
        <dbReference type="Pfam" id="PF02885"/>
    </source>
</evidence>
<dbReference type="EC" id="2.4.2.18" evidence="5"/>
<feature type="domain" description="Glycosyl transferase family 3 N-terminal" evidence="4">
    <location>
        <begin position="7"/>
        <end position="73"/>
    </location>
</feature>
<keyword evidence="2 5" id="KW-0808">Transferase</keyword>
<dbReference type="Gene3D" id="1.20.970.10">
    <property type="entry name" value="Transferase, Pyrimidine Nucleoside Phosphorylase, Chain C"/>
    <property type="match status" value="1"/>
</dbReference>
<name>A0ABR3EL65_9AGAR</name>
<evidence type="ECO:0000259" key="3">
    <source>
        <dbReference type="Pfam" id="PF00591"/>
    </source>
</evidence>
<protein>
    <submittedName>
        <fullName evidence="5">Anthranilate phosphoribosyltransferase</fullName>
        <ecNumber evidence="5">2.4.2.18</ecNumber>
    </submittedName>
</protein>
<proteinExistence type="inferred from homology"/>
<dbReference type="GO" id="GO:0004048">
    <property type="term" value="F:anthranilate phosphoribosyltransferase activity"/>
    <property type="evidence" value="ECO:0007669"/>
    <property type="project" value="UniProtKB-EC"/>
</dbReference>
<dbReference type="NCBIfam" id="TIGR01245">
    <property type="entry name" value="trpD"/>
    <property type="match status" value="1"/>
</dbReference>
<organism evidence="5 6">
    <name type="scientific">Marasmius crinis-equi</name>
    <dbReference type="NCBI Taxonomy" id="585013"/>
    <lineage>
        <taxon>Eukaryota</taxon>
        <taxon>Fungi</taxon>
        <taxon>Dikarya</taxon>
        <taxon>Basidiomycota</taxon>
        <taxon>Agaricomycotina</taxon>
        <taxon>Agaricomycetes</taxon>
        <taxon>Agaricomycetidae</taxon>
        <taxon>Agaricales</taxon>
        <taxon>Marasmiineae</taxon>
        <taxon>Marasmiaceae</taxon>
        <taxon>Marasmius</taxon>
    </lineage>
</organism>
<dbReference type="PANTHER" id="PTHR43285:SF2">
    <property type="entry name" value="ANTHRANILATE PHOSPHORIBOSYLTRANSFERASE"/>
    <property type="match status" value="1"/>
</dbReference>
<evidence type="ECO:0000313" key="5">
    <source>
        <dbReference type="EMBL" id="KAL0563611.1"/>
    </source>
</evidence>
<gene>
    <name evidence="5" type="primary">TRP4_2</name>
    <name evidence="5" type="ORF">V5O48_018454</name>
</gene>
<dbReference type="SUPFAM" id="SSF52418">
    <property type="entry name" value="Nucleoside phosphorylase/phosphoribosyltransferase catalytic domain"/>
    <property type="match status" value="1"/>
</dbReference>
<dbReference type="InterPro" id="IPR017459">
    <property type="entry name" value="Glycosyl_Trfase_fam3_N_dom"/>
</dbReference>
<reference evidence="5 6" key="1">
    <citation type="submission" date="2024-02" db="EMBL/GenBank/DDBJ databases">
        <title>A draft genome for the cacao thread blight pathogen Marasmius crinis-equi.</title>
        <authorList>
            <person name="Cohen S.P."/>
            <person name="Baruah I.K."/>
            <person name="Amoako-Attah I."/>
            <person name="Bukari Y."/>
            <person name="Meinhardt L.W."/>
            <person name="Bailey B.A."/>
        </authorList>
    </citation>
    <scope>NUCLEOTIDE SEQUENCE [LARGE SCALE GENOMIC DNA]</scope>
    <source>
        <strain evidence="5 6">GH-76</strain>
    </source>
</reference>
<evidence type="ECO:0000313" key="6">
    <source>
        <dbReference type="Proteomes" id="UP001465976"/>
    </source>
</evidence>
<dbReference type="Gene3D" id="3.40.1030.10">
    <property type="entry name" value="Nucleoside phosphorylase/phosphoribosyltransferase catalytic domain"/>
    <property type="match status" value="1"/>
</dbReference>
<dbReference type="EMBL" id="JBAHYK010003354">
    <property type="protein sequence ID" value="KAL0563611.1"/>
    <property type="molecule type" value="Genomic_DNA"/>
</dbReference>
<evidence type="ECO:0000256" key="2">
    <source>
        <dbReference type="ARBA" id="ARBA00022679"/>
    </source>
</evidence>
<dbReference type="InterPro" id="IPR000312">
    <property type="entry name" value="Glycosyl_Trfase_fam3"/>
</dbReference>
<accession>A0ABR3EL65</accession>
<keyword evidence="6" id="KW-1185">Reference proteome</keyword>
<evidence type="ECO:0000256" key="1">
    <source>
        <dbReference type="ARBA" id="ARBA00022676"/>
    </source>
</evidence>
<keyword evidence="1 5" id="KW-0328">Glycosyltransferase</keyword>
<dbReference type="InterPro" id="IPR035902">
    <property type="entry name" value="Nuc_phospho_transferase"/>
</dbReference>
<comment type="caution">
    <text evidence="5">The sequence shown here is derived from an EMBL/GenBank/DDBJ whole genome shotgun (WGS) entry which is preliminary data.</text>
</comment>
<dbReference type="InterPro" id="IPR005940">
    <property type="entry name" value="Anthranilate_Pribosyl_Tfrase"/>
</dbReference>
<dbReference type="Pfam" id="PF02885">
    <property type="entry name" value="Glycos_trans_3N"/>
    <property type="match status" value="1"/>
</dbReference>
<dbReference type="HAMAP" id="MF_00211">
    <property type="entry name" value="TrpD"/>
    <property type="match status" value="1"/>
</dbReference>
<sequence length="359" mass="38207">MDSQSFKPLLKTLVQTPEYFTPNDLKAALRHVFTPGLLSPEQIGAFLTALHIHRVERRPESLAAAASVLREQAVKAKVLDAENDFVVDIVGTGGDGYNLFNVSTAAGIVAAGAGARVVKHGSRASTSTSGAADILESLGCPFNKPTPGITNPIPPIPFYFILAPHFHPSLAYLAPHRKSLPFRTMFNVLGPLINPAFPQGIVLGVAEPELGLTFAKSLKEAGMKRALVVCGKERMDEISCAGPTSAWELKDGTITECELCPALFGLPCHPLSKVAGGSPQENAETFRRIVTSGEVEVEELKPVLDFVLMNASALLVVAGRAGDYVEGVRLARESVRSGKAWSALEAFKEASLRQASSAP</sequence>
<dbReference type="PANTHER" id="PTHR43285">
    <property type="entry name" value="ANTHRANILATE PHOSPHORIBOSYLTRANSFERASE"/>
    <property type="match status" value="1"/>
</dbReference>
<dbReference type="Pfam" id="PF00591">
    <property type="entry name" value="Glycos_transf_3"/>
    <property type="match status" value="1"/>
</dbReference>
<dbReference type="Proteomes" id="UP001465976">
    <property type="component" value="Unassembled WGS sequence"/>
</dbReference>
<feature type="domain" description="Glycosyl transferase family 3" evidence="3">
    <location>
        <begin position="86"/>
        <end position="340"/>
    </location>
</feature>